<reference evidence="1" key="1">
    <citation type="submission" date="2022-07" db="EMBL/GenBank/DDBJ databases">
        <title>Phylogenomic reconstructions and comparative analyses of Kickxellomycotina fungi.</title>
        <authorList>
            <person name="Reynolds N.K."/>
            <person name="Stajich J.E."/>
            <person name="Barry K."/>
            <person name="Grigoriev I.V."/>
            <person name="Crous P."/>
            <person name="Smith M.E."/>
        </authorList>
    </citation>
    <scope>NUCLEOTIDE SEQUENCE</scope>
    <source>
        <strain evidence="1">BCRC 34191</strain>
    </source>
</reference>
<evidence type="ECO:0000313" key="2">
    <source>
        <dbReference type="Proteomes" id="UP001140066"/>
    </source>
</evidence>
<name>A0ACC1KGA4_9FUNG</name>
<keyword evidence="2" id="KW-1185">Reference proteome</keyword>
<accession>A0ACC1KGA4</accession>
<dbReference type="Proteomes" id="UP001140066">
    <property type="component" value="Unassembled WGS sequence"/>
</dbReference>
<proteinExistence type="predicted"/>
<comment type="caution">
    <text evidence="1">The sequence shown here is derived from an EMBL/GenBank/DDBJ whole genome shotgun (WGS) entry which is preliminary data.</text>
</comment>
<sequence length="306" mass="34589">MAPTYEEERERQIRENDEFLASLGIKSPFGSAPKRKKQPPKKVSEEGEYKPEYSMRERKQRVSYNEDSYYTPYPAKKKQAKGGGGQRRTNAAPGRRVVGRRVYDSTHGTSCHQCRQKTMDPKIKCSNDGCNIMFDYHCLLGRYSEDAMAIDHSEWACPKCRGKCNCSFCKKKRGERPTGQTSVYISRFGVEAAKKALKCDVIHETVLSQATNTRIIYEVLEEVEESGYESGNDDTAAGSEQGAVAAEPKRYSLRRANSDARKKIASLVEDSDDEKTLKSWDDEDALDLSWSGWESCPENIDCIVLI</sequence>
<gene>
    <name evidence="1" type="ORF">GGI18_002433</name>
</gene>
<protein>
    <submittedName>
        <fullName evidence="1">Uncharacterized protein</fullName>
    </submittedName>
</protein>
<organism evidence="1 2">
    <name type="scientific">Coemansia linderi</name>
    <dbReference type="NCBI Taxonomy" id="2663919"/>
    <lineage>
        <taxon>Eukaryota</taxon>
        <taxon>Fungi</taxon>
        <taxon>Fungi incertae sedis</taxon>
        <taxon>Zoopagomycota</taxon>
        <taxon>Kickxellomycotina</taxon>
        <taxon>Kickxellomycetes</taxon>
        <taxon>Kickxellales</taxon>
        <taxon>Kickxellaceae</taxon>
        <taxon>Coemansia</taxon>
    </lineage>
</organism>
<dbReference type="EMBL" id="JANBUK010000590">
    <property type="protein sequence ID" value="KAJ2789390.1"/>
    <property type="molecule type" value="Genomic_DNA"/>
</dbReference>
<evidence type="ECO:0000313" key="1">
    <source>
        <dbReference type="EMBL" id="KAJ2789390.1"/>
    </source>
</evidence>